<evidence type="ECO:0000313" key="5">
    <source>
        <dbReference type="EMBL" id="GAD93436.1"/>
    </source>
</evidence>
<reference evidence="6" key="1">
    <citation type="journal article" date="2014" name="Genome Announc.">
        <title>Draft genome sequence of the formaldehyde-resistant fungus Byssochlamys spectabilis No. 5 (anamorph Paecilomyces variotii No. 5) (NBRC109023).</title>
        <authorList>
            <person name="Oka T."/>
            <person name="Ekino K."/>
            <person name="Fukuda K."/>
            <person name="Nomura Y."/>
        </authorList>
    </citation>
    <scope>NUCLEOTIDE SEQUENCE [LARGE SCALE GENOMIC DNA]</scope>
    <source>
        <strain evidence="6">No. 5 / NBRC 109023</strain>
    </source>
</reference>
<gene>
    <name evidence="5" type="ORF">PVAR5_2046</name>
</gene>
<comment type="caution">
    <text evidence="5">The sequence shown here is derived from an EMBL/GenBank/DDBJ whole genome shotgun (WGS) entry which is preliminary data.</text>
</comment>
<comment type="pathway">
    <text evidence="1">Protein modification; protein ubiquitination.</text>
</comment>
<evidence type="ECO:0000313" key="6">
    <source>
        <dbReference type="Proteomes" id="UP000018001"/>
    </source>
</evidence>
<proteinExistence type="predicted"/>
<dbReference type="Pfam" id="PF12937">
    <property type="entry name" value="F-box-like"/>
    <property type="match status" value="1"/>
</dbReference>
<dbReference type="InterPro" id="IPR045048">
    <property type="entry name" value="FBXO31/39"/>
</dbReference>
<evidence type="ECO:0000256" key="3">
    <source>
        <dbReference type="SAM" id="MobiDB-lite"/>
    </source>
</evidence>
<feature type="domain" description="F-box" evidence="4">
    <location>
        <begin position="62"/>
        <end position="108"/>
    </location>
</feature>
<dbReference type="AlphaFoldDB" id="V5FUR9"/>
<feature type="compositionally biased region" description="Basic and acidic residues" evidence="3">
    <location>
        <begin position="53"/>
        <end position="63"/>
    </location>
</feature>
<evidence type="ECO:0000256" key="1">
    <source>
        <dbReference type="ARBA" id="ARBA00004906"/>
    </source>
</evidence>
<dbReference type="InterPro" id="IPR036047">
    <property type="entry name" value="F-box-like_dom_sf"/>
</dbReference>
<feature type="region of interest" description="Disordered" evidence="3">
    <location>
        <begin position="1"/>
        <end position="63"/>
    </location>
</feature>
<dbReference type="eggNOG" id="ENOG502S1WE">
    <property type="taxonomic scope" value="Eukaryota"/>
</dbReference>
<dbReference type="Pfam" id="PF12014">
    <property type="entry name" value="Cyclin_D1_bind"/>
    <property type="match status" value="1"/>
</dbReference>
<sequence>MDSEHGENEPGYSPSHVQDPEGSTIAEIQTAQQETDSTATGILGSNNVQTPEPKNKQDPAHESKLLSLPPEIIDQILYYVSARDLACASTTCRTLANHGYNELLWADIVNANLPSKIDTPGPFPSFRSLYVAHHPYWFLPRNKIWFSDSAATGNLILTRYDNRRGVIEGYRVVAEKRSVQFRTWDYDSEVIIQSFTPRVRLWLDDPVILLKNTTCAPLSRRQYLHGEIRMPMPLESQHVYNSLSLCTGEIPPDEKASPDKQWPPLTIPSRNRVYRNGAVHWSEWDNRPQNIRQVSEFAFRVRRWAHFRMGLPIFAAGSSETMSTYATLEPELYIPTREKPYQGIWVGDYSDHGCEFLLFLQRGKGSVSSSSSIEQAGGEGHTHAAENEVAEEGEIQGDGLIQKGSLEAIKLTGDPNVPRGEISWISEDIGPGGLVRIAEEDPFRGARMVRSRGHVAHLGFRDDKFLSSQLILISRDCIAHYWEDLDHISYFYRVDIDELLRT</sequence>
<dbReference type="Proteomes" id="UP000018001">
    <property type="component" value="Unassembled WGS sequence"/>
</dbReference>
<evidence type="ECO:0000259" key="4">
    <source>
        <dbReference type="PROSITE" id="PS50181"/>
    </source>
</evidence>
<dbReference type="EMBL" id="BAUL01000057">
    <property type="protein sequence ID" value="GAD93436.1"/>
    <property type="molecule type" value="Genomic_DNA"/>
</dbReference>
<dbReference type="InterPro" id="IPR001810">
    <property type="entry name" value="F-box_dom"/>
</dbReference>
<dbReference type="Gene3D" id="1.20.1280.50">
    <property type="match status" value="1"/>
</dbReference>
<dbReference type="SUPFAM" id="SSF81383">
    <property type="entry name" value="F-box domain"/>
    <property type="match status" value="1"/>
</dbReference>
<feature type="compositionally biased region" description="Polar residues" evidence="3">
    <location>
        <begin position="26"/>
        <end position="52"/>
    </location>
</feature>
<dbReference type="UniPathway" id="UPA00143"/>
<accession>V5FUR9</accession>
<dbReference type="GO" id="GO:0016567">
    <property type="term" value="P:protein ubiquitination"/>
    <property type="evidence" value="ECO:0007669"/>
    <property type="project" value="UniProtKB-UniPathway"/>
</dbReference>
<keyword evidence="6" id="KW-1185">Reference proteome</keyword>
<protein>
    <submittedName>
        <fullName evidence="5">F-box domain protein</fullName>
    </submittedName>
</protein>
<evidence type="ECO:0000256" key="2">
    <source>
        <dbReference type="ARBA" id="ARBA00022786"/>
    </source>
</evidence>
<dbReference type="PANTHER" id="PTHR10706">
    <property type="entry name" value="F-BOX FAMILY PROTEIN"/>
    <property type="match status" value="1"/>
</dbReference>
<keyword evidence="2" id="KW-0833">Ubl conjugation pathway</keyword>
<dbReference type="PANTHER" id="PTHR10706:SF130">
    <property type="entry name" value="F-BOX ONLY PROTEIN 31"/>
    <property type="match status" value="1"/>
</dbReference>
<organism evidence="5 6">
    <name type="scientific">Byssochlamys spectabilis (strain No. 5 / NBRC 109023)</name>
    <name type="common">Paecilomyces variotii</name>
    <dbReference type="NCBI Taxonomy" id="1356009"/>
    <lineage>
        <taxon>Eukaryota</taxon>
        <taxon>Fungi</taxon>
        <taxon>Dikarya</taxon>
        <taxon>Ascomycota</taxon>
        <taxon>Pezizomycotina</taxon>
        <taxon>Eurotiomycetes</taxon>
        <taxon>Eurotiomycetidae</taxon>
        <taxon>Eurotiales</taxon>
        <taxon>Thermoascaceae</taxon>
        <taxon>Paecilomyces</taxon>
    </lineage>
</organism>
<name>V5FUR9_BYSSN</name>
<dbReference type="PROSITE" id="PS50181">
    <property type="entry name" value="FBOX"/>
    <property type="match status" value="1"/>
</dbReference>
<dbReference type="OrthoDB" id="722566at2759"/>
<dbReference type="InParanoid" id="V5FUR9"/>
<dbReference type="HOGENOM" id="CLU_020076_1_0_1"/>